<keyword evidence="9" id="KW-1185">Reference proteome</keyword>
<evidence type="ECO:0000313" key="12">
    <source>
        <dbReference type="RefSeq" id="XP_022289979.1"/>
    </source>
</evidence>
<dbReference type="RefSeq" id="XP_022289981.1">
    <property type="nucleotide sequence ID" value="XM_022434273.1"/>
</dbReference>
<dbReference type="FunFam" id="1.10.1170.10:FF:000003">
    <property type="entry name" value="E3 ubiquitin-protein ligase XIAP"/>
    <property type="match status" value="1"/>
</dbReference>
<evidence type="ECO:0000256" key="6">
    <source>
        <dbReference type="PROSITE-ProRule" id="PRU00175"/>
    </source>
</evidence>
<dbReference type="PANTHER" id="PTHR10044">
    <property type="entry name" value="INHIBITOR OF APOPTOSIS"/>
    <property type="match status" value="1"/>
</dbReference>
<name>A0A8B8AFM2_CRAVI</name>
<evidence type="ECO:0000313" key="13">
    <source>
        <dbReference type="RefSeq" id="XP_022289980.1"/>
    </source>
</evidence>
<evidence type="ECO:0000313" key="15">
    <source>
        <dbReference type="RefSeq" id="XP_022289983.1"/>
    </source>
</evidence>
<dbReference type="Gene3D" id="1.10.533.10">
    <property type="entry name" value="Death Domain, Fas"/>
    <property type="match status" value="1"/>
</dbReference>
<dbReference type="RefSeq" id="XP_022289983.1">
    <property type="nucleotide sequence ID" value="XM_022434275.1"/>
</dbReference>
<dbReference type="InterPro" id="IPR050784">
    <property type="entry name" value="IAP"/>
</dbReference>
<accession>A0A8B8AFM2</accession>
<keyword evidence="5" id="KW-0862">Zinc</keyword>
<dbReference type="GO" id="GO:0043027">
    <property type="term" value="F:cysteine-type endopeptidase inhibitor activity involved in apoptotic process"/>
    <property type="evidence" value="ECO:0007669"/>
    <property type="project" value="TreeGrafter"/>
</dbReference>
<dbReference type="KEGG" id="cvn:111101689"/>
<feature type="compositionally biased region" description="Polar residues" evidence="7">
    <location>
        <begin position="63"/>
        <end position="75"/>
    </location>
</feature>
<evidence type="ECO:0000256" key="2">
    <source>
        <dbReference type="ARBA" id="ARBA00022703"/>
    </source>
</evidence>
<dbReference type="Proteomes" id="UP000694844">
    <property type="component" value="Chromosome 6"/>
</dbReference>
<evidence type="ECO:0000256" key="7">
    <source>
        <dbReference type="SAM" id="MobiDB-lite"/>
    </source>
</evidence>
<evidence type="ECO:0000256" key="5">
    <source>
        <dbReference type="ARBA" id="ARBA00022833"/>
    </source>
</evidence>
<feature type="region of interest" description="Disordered" evidence="7">
    <location>
        <begin position="400"/>
        <end position="494"/>
    </location>
</feature>
<feature type="region of interest" description="Disordered" evidence="7">
    <location>
        <begin position="133"/>
        <end position="183"/>
    </location>
</feature>
<dbReference type="Pfam" id="PF13920">
    <property type="entry name" value="zf-C3HC4_3"/>
    <property type="match status" value="1"/>
</dbReference>
<keyword evidence="2" id="KW-0053">Apoptosis</keyword>
<dbReference type="GO" id="GO:0043066">
    <property type="term" value="P:negative regulation of apoptotic process"/>
    <property type="evidence" value="ECO:0007669"/>
    <property type="project" value="TreeGrafter"/>
</dbReference>
<evidence type="ECO:0000313" key="9">
    <source>
        <dbReference type="Proteomes" id="UP000694844"/>
    </source>
</evidence>
<dbReference type="GeneID" id="111101689"/>
<dbReference type="RefSeq" id="XP_022289977.1">
    <property type="nucleotide sequence ID" value="XM_022434269.1"/>
</dbReference>
<feature type="domain" description="RING-type" evidence="8">
    <location>
        <begin position="811"/>
        <end position="846"/>
    </location>
</feature>
<evidence type="ECO:0000256" key="1">
    <source>
        <dbReference type="ARBA" id="ARBA00006672"/>
    </source>
</evidence>
<dbReference type="GO" id="GO:0051726">
    <property type="term" value="P:regulation of cell cycle"/>
    <property type="evidence" value="ECO:0007669"/>
    <property type="project" value="TreeGrafter"/>
</dbReference>
<dbReference type="InterPro" id="IPR011029">
    <property type="entry name" value="DEATH-like_dom_sf"/>
</dbReference>
<evidence type="ECO:0000256" key="3">
    <source>
        <dbReference type="ARBA" id="ARBA00022723"/>
    </source>
</evidence>
<protein>
    <submittedName>
        <fullName evidence="10 11">Baculoviral IAP repeat-containing protein 2-like</fullName>
    </submittedName>
</protein>
<dbReference type="CDD" id="cd16713">
    <property type="entry name" value="RING-HC_BIRC2_3_7"/>
    <property type="match status" value="1"/>
</dbReference>
<dbReference type="PROSITE" id="PS01282">
    <property type="entry name" value="BIR_REPEAT_1"/>
    <property type="match status" value="1"/>
</dbReference>
<feature type="compositionally biased region" description="Polar residues" evidence="7">
    <location>
        <begin position="743"/>
        <end position="757"/>
    </location>
</feature>
<evidence type="ECO:0000313" key="14">
    <source>
        <dbReference type="RefSeq" id="XP_022289981.1"/>
    </source>
</evidence>
<dbReference type="GO" id="GO:0005634">
    <property type="term" value="C:nucleus"/>
    <property type="evidence" value="ECO:0007669"/>
    <property type="project" value="TreeGrafter"/>
</dbReference>
<feature type="compositionally biased region" description="Polar residues" evidence="7">
    <location>
        <begin position="400"/>
        <end position="447"/>
    </location>
</feature>
<keyword evidence="4 6" id="KW-0863">Zinc-finger</keyword>
<gene>
    <name evidence="10 11 12 13 14 15" type="primary">LOC111101689</name>
</gene>
<feature type="compositionally biased region" description="Low complexity" evidence="7">
    <location>
        <begin position="140"/>
        <end position="150"/>
    </location>
</feature>
<feature type="compositionally biased region" description="Low complexity" evidence="7">
    <location>
        <begin position="721"/>
        <end position="742"/>
    </location>
</feature>
<dbReference type="RefSeq" id="XP_022289979.1">
    <property type="nucleotide sequence ID" value="XM_022434271.1"/>
</dbReference>
<dbReference type="InterPro" id="IPR001370">
    <property type="entry name" value="BIR_rpt"/>
</dbReference>
<evidence type="ECO:0000259" key="8">
    <source>
        <dbReference type="PROSITE" id="PS50089"/>
    </source>
</evidence>
<evidence type="ECO:0000256" key="4">
    <source>
        <dbReference type="ARBA" id="ARBA00022771"/>
    </source>
</evidence>
<keyword evidence="3" id="KW-0479">Metal-binding</keyword>
<feature type="compositionally biased region" description="Polar residues" evidence="7">
    <location>
        <begin position="711"/>
        <end position="720"/>
    </location>
</feature>
<reference evidence="10 11" key="1">
    <citation type="submission" date="2025-04" db="UniProtKB">
        <authorList>
            <consortium name="RefSeq"/>
        </authorList>
    </citation>
    <scope>IDENTIFICATION</scope>
    <source>
        <tissue evidence="10 11">Whole sample</tissue>
    </source>
</reference>
<comment type="similarity">
    <text evidence="1">Belongs to the IAP family.</text>
</comment>
<dbReference type="PROSITE" id="PS50143">
    <property type="entry name" value="BIR_REPEAT_2"/>
    <property type="match status" value="2"/>
</dbReference>
<dbReference type="GO" id="GO:0008270">
    <property type="term" value="F:zinc ion binding"/>
    <property type="evidence" value="ECO:0007669"/>
    <property type="project" value="UniProtKB-KW"/>
</dbReference>
<dbReference type="OrthoDB" id="6155051at2759"/>
<evidence type="ECO:0000313" key="11">
    <source>
        <dbReference type="RefSeq" id="XP_022289978.1"/>
    </source>
</evidence>
<dbReference type="SUPFAM" id="SSF57924">
    <property type="entry name" value="Inhibitor of apoptosis (IAP) repeat"/>
    <property type="match status" value="2"/>
</dbReference>
<feature type="compositionally biased region" description="Basic and acidic residues" evidence="7">
    <location>
        <begin position="758"/>
        <end position="781"/>
    </location>
</feature>
<dbReference type="FunFam" id="1.10.1170.10:FF:000002">
    <property type="entry name" value="Baculoviral IAP repeat containing 7"/>
    <property type="match status" value="1"/>
</dbReference>
<feature type="region of interest" description="Disordered" evidence="7">
    <location>
        <begin position="35"/>
        <end position="75"/>
    </location>
</feature>
<dbReference type="RefSeq" id="XP_022289978.1">
    <property type="nucleotide sequence ID" value="XM_022434270.1"/>
</dbReference>
<dbReference type="SMART" id="SM00184">
    <property type="entry name" value="RING"/>
    <property type="match status" value="1"/>
</dbReference>
<dbReference type="CDD" id="cd00022">
    <property type="entry name" value="BIR"/>
    <property type="match status" value="2"/>
</dbReference>
<dbReference type="RefSeq" id="XP_022289980.1">
    <property type="nucleotide sequence ID" value="XM_022434272.1"/>
</dbReference>
<dbReference type="Gene3D" id="1.10.8.10">
    <property type="entry name" value="DNA helicase RuvA subunit, C-terminal domain"/>
    <property type="match status" value="1"/>
</dbReference>
<feature type="compositionally biased region" description="Basic residues" evidence="7">
    <location>
        <begin position="161"/>
        <end position="170"/>
    </location>
</feature>
<dbReference type="PROSITE" id="PS50089">
    <property type="entry name" value="ZF_RING_2"/>
    <property type="match status" value="1"/>
</dbReference>
<evidence type="ECO:0000313" key="10">
    <source>
        <dbReference type="RefSeq" id="XP_022289977.1"/>
    </source>
</evidence>
<feature type="compositionally biased region" description="Basic and acidic residues" evidence="7">
    <location>
        <begin position="171"/>
        <end position="183"/>
    </location>
</feature>
<feature type="region of interest" description="Disordered" evidence="7">
    <location>
        <begin position="700"/>
        <end position="788"/>
    </location>
</feature>
<proteinExistence type="inferred from homology"/>
<sequence>MAKPIRRCTSVDETVRTSTSSVKWKLKPFIIQSPKERPTMQVQSEVRTKLSKMREIPRRRQSTGDLQESSNSTSENLRRFLQELKDKGSSIYVPLRKPMQTKEMYEDERLKRHIVSIDEKLAKLSEDIKGIKRTLRHQTSSSKSSRFSSKLGKKTMAWRERSKRGRKQRKSRSERDDENKQNKGENTDLCLRLLLMMMNIKGDPLKYIKMEERTRTKSELMSLARDRKDSLFGDAFDGTVAKTRMQDEHRKTLLESFMYHDYHNGFSAAAKIEDVCPLIASSRNIDEYVAKELYSSLPTRQSEGASGSRSYDSRSSQSLHSMNLELIRLETFKNFPASRTISTIKLAKEGFYYSGHDDQVTCFSCGFEKSGWRVNDDPKEIHRQQSPNCLFIQEQSVNVPVGESSNSQGPENVVQTAQQNASNLNSSENITQSQGTEEATSDENLPSTPERDHIALPPVRNVETTTVQRDPVSEPQNTDETRYEENSANQHQVQSSAINYSARKTQEKINAFLRNLDPLGINFDRPKYPAYAVLATRVSSYQGWPASLTQQPRDLGTAGFFYVGYGDYTRCFFCGGGLRNWEPGDDPWTEHARWFPKCAFVRQNKGDEFVALVQIKHQELEERESMGAGSCATSAENNGEVPNGMVPFDISALPSFQSVQEMGYSVESIKAAFQELRCTKDPEDITGIDIMDVILSKEDRNNGLDIPPQTPDVSHQTGQENQNRNLNGSQNNSGASASSSQNDVNGTASELLSSANNMEEKKKEQRKEKSAAVSTDEEKLDSLNNALAPMSLEDTRSLLEENRQLRELRMCKICMENEASIAMLPCGHLCCCTDCARAMRKCPICRQFVKGTVRTWLA</sequence>
<dbReference type="AlphaFoldDB" id="A0A8B8AFM2"/>
<feature type="compositionally biased region" description="Polar residues" evidence="7">
    <location>
        <begin position="462"/>
        <end position="478"/>
    </location>
</feature>
<dbReference type="Pfam" id="PF00653">
    <property type="entry name" value="BIR"/>
    <property type="match status" value="2"/>
</dbReference>
<feature type="compositionally biased region" description="Basic and acidic residues" evidence="7">
    <location>
        <begin position="46"/>
        <end position="58"/>
    </location>
</feature>
<dbReference type="Gene3D" id="1.10.1170.10">
    <property type="entry name" value="Inhibitor Of Apoptosis Protein (2mihbC-IAP-1), Chain A"/>
    <property type="match status" value="2"/>
</dbReference>
<dbReference type="PANTHER" id="PTHR10044:SF139">
    <property type="entry name" value="DEATH-ASSOCIATED INHIBITOR OF APOPTOSIS 2"/>
    <property type="match status" value="1"/>
</dbReference>
<dbReference type="GO" id="GO:0005737">
    <property type="term" value="C:cytoplasm"/>
    <property type="evidence" value="ECO:0007669"/>
    <property type="project" value="TreeGrafter"/>
</dbReference>
<dbReference type="SMART" id="SM00238">
    <property type="entry name" value="BIR"/>
    <property type="match status" value="2"/>
</dbReference>
<organism evidence="9 13">
    <name type="scientific">Crassostrea virginica</name>
    <name type="common">Eastern oyster</name>
    <dbReference type="NCBI Taxonomy" id="6565"/>
    <lineage>
        <taxon>Eukaryota</taxon>
        <taxon>Metazoa</taxon>
        <taxon>Spiralia</taxon>
        <taxon>Lophotrochozoa</taxon>
        <taxon>Mollusca</taxon>
        <taxon>Bivalvia</taxon>
        <taxon>Autobranchia</taxon>
        <taxon>Pteriomorphia</taxon>
        <taxon>Ostreida</taxon>
        <taxon>Ostreoidea</taxon>
        <taxon>Ostreidae</taxon>
        <taxon>Crassostrea</taxon>
    </lineage>
</organism>
<dbReference type="GO" id="GO:0006915">
    <property type="term" value="P:apoptotic process"/>
    <property type="evidence" value="ECO:0007669"/>
    <property type="project" value="UniProtKB-KW"/>
</dbReference>
<dbReference type="InterPro" id="IPR001841">
    <property type="entry name" value="Znf_RING"/>
</dbReference>